<keyword evidence="14" id="KW-1185">Reference proteome</keyword>
<dbReference type="GO" id="GO:0042981">
    <property type="term" value="P:regulation of apoptotic process"/>
    <property type="evidence" value="ECO:0007669"/>
    <property type="project" value="InterPro"/>
</dbReference>
<keyword evidence="2" id="KW-0645">Protease</keyword>
<dbReference type="EnsemblMetazoa" id="G20299.3">
    <property type="protein sequence ID" value="G20299.3:cds"/>
    <property type="gene ID" value="G20299"/>
</dbReference>
<dbReference type="SMART" id="SM00115">
    <property type="entry name" value="CASc"/>
    <property type="match status" value="1"/>
</dbReference>
<keyword evidence="3" id="KW-0053">Apoptosis</keyword>
<dbReference type="EnsemblMetazoa" id="G20299.2">
    <property type="protein sequence ID" value="G20299.2:cds"/>
    <property type="gene ID" value="G20299"/>
</dbReference>
<dbReference type="PANTHER" id="PTHR47901">
    <property type="entry name" value="CASPASE RECRUITMENT DOMAIN-CONTAINING PROTEIN 18"/>
    <property type="match status" value="1"/>
</dbReference>
<dbReference type="CDD" id="cd00032">
    <property type="entry name" value="CASc"/>
    <property type="match status" value="1"/>
</dbReference>
<dbReference type="GO" id="GO:0006508">
    <property type="term" value="P:proteolysis"/>
    <property type="evidence" value="ECO:0007669"/>
    <property type="project" value="UniProtKB-KW"/>
</dbReference>
<dbReference type="CDD" id="cd01671">
    <property type="entry name" value="CARD"/>
    <property type="match status" value="1"/>
</dbReference>
<name>A0A8W8JNZ0_MAGGI</name>
<feature type="region of interest" description="Disordered" evidence="9">
    <location>
        <begin position="281"/>
        <end position="306"/>
    </location>
</feature>
<dbReference type="InterPro" id="IPR015917">
    <property type="entry name" value="Pept_C14A"/>
</dbReference>
<feature type="active site" evidence="7">
    <location>
        <position position="273"/>
    </location>
</feature>
<dbReference type="GO" id="GO:0006915">
    <property type="term" value="P:apoptotic process"/>
    <property type="evidence" value="ECO:0007669"/>
    <property type="project" value="UniProtKB-KW"/>
</dbReference>
<dbReference type="InterPro" id="IPR011029">
    <property type="entry name" value="DEATH-like_dom_sf"/>
</dbReference>
<evidence type="ECO:0000259" key="12">
    <source>
        <dbReference type="PROSITE" id="PS50209"/>
    </source>
</evidence>
<evidence type="ECO:0000256" key="9">
    <source>
        <dbReference type="SAM" id="MobiDB-lite"/>
    </source>
</evidence>
<dbReference type="PROSITE" id="PS50208">
    <property type="entry name" value="CASPASE_P20"/>
    <property type="match status" value="1"/>
</dbReference>
<keyword evidence="6" id="KW-0865">Zymogen</keyword>
<evidence type="ECO:0000313" key="13">
    <source>
        <dbReference type="EnsemblMetazoa" id="G20299.2:cds"/>
    </source>
</evidence>
<accession>A0A8W8JNZ0</accession>
<dbReference type="Gene3D" id="1.10.533.10">
    <property type="entry name" value="Death Domain, Fas"/>
    <property type="match status" value="1"/>
</dbReference>
<evidence type="ECO:0000256" key="2">
    <source>
        <dbReference type="ARBA" id="ARBA00022670"/>
    </source>
</evidence>
<evidence type="ECO:0000313" key="14">
    <source>
        <dbReference type="Proteomes" id="UP000005408"/>
    </source>
</evidence>
<dbReference type="PANTHER" id="PTHR47901:SF8">
    <property type="entry name" value="CASPASE-3"/>
    <property type="match status" value="1"/>
</dbReference>
<protein>
    <submittedName>
        <fullName evidence="13">Uncharacterized protein</fullName>
    </submittedName>
</protein>
<dbReference type="Proteomes" id="UP000005408">
    <property type="component" value="Unassembled WGS sequence"/>
</dbReference>
<dbReference type="PROSITE" id="PS50209">
    <property type="entry name" value="CARD"/>
    <property type="match status" value="1"/>
</dbReference>
<evidence type="ECO:0000256" key="5">
    <source>
        <dbReference type="ARBA" id="ARBA00022807"/>
    </source>
</evidence>
<feature type="active site" evidence="7">
    <location>
        <position position="230"/>
    </location>
</feature>
<dbReference type="InterPro" id="IPR033139">
    <property type="entry name" value="Caspase_cys_AS"/>
</dbReference>
<dbReference type="PRINTS" id="PR00376">
    <property type="entry name" value="IL1BCENZYME"/>
</dbReference>
<sequence length="422" mass="48318">MANEDEWKNSIRRNYSYFKNNIADSLDVAEYLFGETNPPIITDNQKEQIKAENTTSKKVGKMLDILMKRGPRVPQCLFDAFMETHNEECAKKLAPYLLAQEKHALKREPSEWPPLHEEHFDMMKEPVTYLRPNDPCCFLQYNNTDEVYSMRRECRGLVYLINNEQFHTLSQRDGTKFDRDNLKKLFTDLHFEVIVENNLTAEEIRKTTESISKCDKMKDSDCFIFIILTHGDEKGVCGIDGISVPVTTLTEMFEPNNCPEMNEKPKIFLIQACRGDKREMVCSSGGPGENKSQGDGGGDRVDGMNAPDINVEREPNIYATQTVHSKSDILVAYSTPEGSLSWRKTDAGSWFMQAIVWIFKFESHVKDLVEMLGKVNNVVSKGKARDVGSHFVTVSKYESSLRKKLFFFPGIYGDKRVHPKCI</sequence>
<dbReference type="GO" id="GO:0004197">
    <property type="term" value="F:cysteine-type endopeptidase activity"/>
    <property type="evidence" value="ECO:0007669"/>
    <property type="project" value="InterPro"/>
</dbReference>
<evidence type="ECO:0000256" key="3">
    <source>
        <dbReference type="ARBA" id="ARBA00022703"/>
    </source>
</evidence>
<evidence type="ECO:0000259" key="11">
    <source>
        <dbReference type="PROSITE" id="PS50208"/>
    </source>
</evidence>
<feature type="domain" description="Caspase family p20" evidence="11">
    <location>
        <begin position="154"/>
        <end position="277"/>
    </location>
</feature>
<keyword evidence="5" id="KW-0788">Thiol protease</keyword>
<evidence type="ECO:0000256" key="1">
    <source>
        <dbReference type="ARBA" id="ARBA00010134"/>
    </source>
</evidence>
<dbReference type="PIRSF" id="PIRSF038001">
    <property type="entry name" value="Caspase_ICE"/>
    <property type="match status" value="1"/>
</dbReference>
<dbReference type="InterPro" id="IPR002398">
    <property type="entry name" value="Pept_C14"/>
</dbReference>
<evidence type="ECO:0000256" key="8">
    <source>
        <dbReference type="RuleBase" id="RU003971"/>
    </source>
</evidence>
<dbReference type="InterPro" id="IPR029030">
    <property type="entry name" value="Caspase-like_dom_sf"/>
</dbReference>
<dbReference type="Gene3D" id="3.40.50.1460">
    <property type="match status" value="1"/>
</dbReference>
<dbReference type="OrthoDB" id="6286214at2759"/>
<evidence type="ECO:0000256" key="4">
    <source>
        <dbReference type="ARBA" id="ARBA00022801"/>
    </source>
</evidence>
<dbReference type="SUPFAM" id="SSF52129">
    <property type="entry name" value="Caspase-like"/>
    <property type="match status" value="1"/>
</dbReference>
<dbReference type="OMA" id="MANEDEW"/>
<dbReference type="SUPFAM" id="SSF47986">
    <property type="entry name" value="DEATH domain"/>
    <property type="match status" value="1"/>
</dbReference>
<evidence type="ECO:0000259" key="10">
    <source>
        <dbReference type="PROSITE" id="PS50207"/>
    </source>
</evidence>
<feature type="domain" description="CARD" evidence="12">
    <location>
        <begin position="3"/>
        <end position="85"/>
    </location>
</feature>
<reference evidence="13" key="1">
    <citation type="submission" date="2022-08" db="UniProtKB">
        <authorList>
            <consortium name="EnsemblMetazoa"/>
        </authorList>
    </citation>
    <scope>IDENTIFICATION</scope>
    <source>
        <strain evidence="13">05x7-T-G4-1.051#20</strain>
    </source>
</reference>
<dbReference type="Pfam" id="PF00656">
    <property type="entry name" value="Peptidase_C14"/>
    <property type="match status" value="1"/>
</dbReference>
<dbReference type="PROSITE" id="PS50207">
    <property type="entry name" value="CASPASE_P10"/>
    <property type="match status" value="1"/>
</dbReference>
<dbReference type="PROSITE" id="PS01122">
    <property type="entry name" value="CASPASE_CYS"/>
    <property type="match status" value="1"/>
</dbReference>
<dbReference type="Pfam" id="PF00619">
    <property type="entry name" value="CARD"/>
    <property type="match status" value="1"/>
</dbReference>
<evidence type="ECO:0000256" key="6">
    <source>
        <dbReference type="ARBA" id="ARBA00023145"/>
    </source>
</evidence>
<dbReference type="InterPro" id="IPR011600">
    <property type="entry name" value="Pept_C14_caspase"/>
</dbReference>
<dbReference type="InterPro" id="IPR001309">
    <property type="entry name" value="Pept_C14_p20"/>
</dbReference>
<comment type="similarity">
    <text evidence="1 8">Belongs to the peptidase C14A family.</text>
</comment>
<evidence type="ECO:0000256" key="7">
    <source>
        <dbReference type="PIRSR" id="PIRSR038001-1"/>
    </source>
</evidence>
<dbReference type="AlphaFoldDB" id="A0A8W8JNZ0"/>
<dbReference type="InterPro" id="IPR002138">
    <property type="entry name" value="Pept_C14_p10"/>
</dbReference>
<feature type="domain" description="Caspase family p10" evidence="10">
    <location>
        <begin position="319"/>
        <end position="409"/>
    </location>
</feature>
<dbReference type="InterPro" id="IPR001315">
    <property type="entry name" value="CARD"/>
</dbReference>
<organism evidence="13 14">
    <name type="scientific">Magallana gigas</name>
    <name type="common">Pacific oyster</name>
    <name type="synonym">Crassostrea gigas</name>
    <dbReference type="NCBI Taxonomy" id="29159"/>
    <lineage>
        <taxon>Eukaryota</taxon>
        <taxon>Metazoa</taxon>
        <taxon>Spiralia</taxon>
        <taxon>Lophotrochozoa</taxon>
        <taxon>Mollusca</taxon>
        <taxon>Bivalvia</taxon>
        <taxon>Autobranchia</taxon>
        <taxon>Pteriomorphia</taxon>
        <taxon>Ostreida</taxon>
        <taxon>Ostreoidea</taxon>
        <taxon>Ostreidae</taxon>
        <taxon>Magallana</taxon>
    </lineage>
</organism>
<keyword evidence="4" id="KW-0378">Hydrolase</keyword>
<proteinExistence type="inferred from homology"/>